<dbReference type="PROSITE" id="PS50928">
    <property type="entry name" value="ABC_TM1"/>
    <property type="match status" value="1"/>
</dbReference>
<evidence type="ECO:0000256" key="7">
    <source>
        <dbReference type="RuleBase" id="RU363032"/>
    </source>
</evidence>
<protein>
    <submittedName>
        <fullName evidence="10">Cellobiose transport system permease protein</fullName>
    </submittedName>
</protein>
<gene>
    <name evidence="10" type="ORF">F4553_005924</name>
</gene>
<evidence type="ECO:0000256" key="1">
    <source>
        <dbReference type="ARBA" id="ARBA00004651"/>
    </source>
</evidence>
<organism evidence="10 11">
    <name type="scientific">Allocatelliglobosispora scoriae</name>
    <dbReference type="NCBI Taxonomy" id="643052"/>
    <lineage>
        <taxon>Bacteria</taxon>
        <taxon>Bacillati</taxon>
        <taxon>Actinomycetota</taxon>
        <taxon>Actinomycetes</taxon>
        <taxon>Micromonosporales</taxon>
        <taxon>Micromonosporaceae</taxon>
        <taxon>Allocatelliglobosispora</taxon>
    </lineage>
</organism>
<feature type="transmembrane region" description="Helical" evidence="7">
    <location>
        <begin position="102"/>
        <end position="123"/>
    </location>
</feature>
<dbReference type="GO" id="GO:0055085">
    <property type="term" value="P:transmembrane transport"/>
    <property type="evidence" value="ECO:0007669"/>
    <property type="project" value="InterPro"/>
</dbReference>
<keyword evidence="5 7" id="KW-1133">Transmembrane helix</keyword>
<dbReference type="SUPFAM" id="SSF161098">
    <property type="entry name" value="MetI-like"/>
    <property type="match status" value="1"/>
</dbReference>
<evidence type="ECO:0000256" key="4">
    <source>
        <dbReference type="ARBA" id="ARBA00022692"/>
    </source>
</evidence>
<comment type="caution">
    <text evidence="10">The sequence shown here is derived from an EMBL/GenBank/DDBJ whole genome shotgun (WGS) entry which is preliminary data.</text>
</comment>
<evidence type="ECO:0000313" key="11">
    <source>
        <dbReference type="Proteomes" id="UP000587527"/>
    </source>
</evidence>
<evidence type="ECO:0000256" key="5">
    <source>
        <dbReference type="ARBA" id="ARBA00022989"/>
    </source>
</evidence>
<dbReference type="RefSeq" id="WP_184842209.1">
    <property type="nucleotide sequence ID" value="NZ_JACHMN010000003.1"/>
</dbReference>
<evidence type="ECO:0000256" key="3">
    <source>
        <dbReference type="ARBA" id="ARBA00022475"/>
    </source>
</evidence>
<dbReference type="EMBL" id="JACHMN010000003">
    <property type="protein sequence ID" value="MBB5872490.1"/>
    <property type="molecule type" value="Genomic_DNA"/>
</dbReference>
<name>A0A841C0K8_9ACTN</name>
<dbReference type="GO" id="GO:0005886">
    <property type="term" value="C:plasma membrane"/>
    <property type="evidence" value="ECO:0007669"/>
    <property type="project" value="UniProtKB-SubCell"/>
</dbReference>
<dbReference type="InterPro" id="IPR035906">
    <property type="entry name" value="MetI-like_sf"/>
</dbReference>
<feature type="region of interest" description="Disordered" evidence="8">
    <location>
        <begin position="1"/>
        <end position="23"/>
    </location>
</feature>
<proteinExistence type="inferred from homology"/>
<accession>A0A841C0K8</accession>
<evidence type="ECO:0000259" key="9">
    <source>
        <dbReference type="PROSITE" id="PS50928"/>
    </source>
</evidence>
<dbReference type="InterPro" id="IPR000515">
    <property type="entry name" value="MetI-like"/>
</dbReference>
<keyword evidence="2 7" id="KW-0813">Transport</keyword>
<keyword evidence="6 7" id="KW-0472">Membrane</keyword>
<dbReference type="InterPro" id="IPR051393">
    <property type="entry name" value="ABC_transporter_permease"/>
</dbReference>
<dbReference type="Pfam" id="PF00528">
    <property type="entry name" value="BPD_transp_1"/>
    <property type="match status" value="1"/>
</dbReference>
<sequence>MTTQTTARHERAAPPDPLEPRPASRRFSARLSRIDLKYSPYLYIAPFFIIFGIFGIFPLIWTAKLAFQDREIGDDTWNYVGFANFEKILSDPNFWNSVYNTIGIFLISTVPQLLLAMVLANTLNKKLRLRTGFRMGVLIPNITSVAAVGIVFTRLFSREFGLINWVLNLVGIGPIDWQADKWSSWIGIATMVDWRWTGYNALIFLAAMQSIPKDIYESAALDGAGPSRQFWKITVPMLRPTIIFTTIISTIGGLQLYTEPLLFSGGGASSMLGGTVRQYQTVTMYLMEQFFVDYEMSVAATVAWLLFILIMIISLVNYLVVSRLQSADRKRGKSK</sequence>
<dbReference type="PANTHER" id="PTHR30193:SF37">
    <property type="entry name" value="INNER MEMBRANE ABC TRANSPORTER PERMEASE PROTEIN YCJO"/>
    <property type="match status" value="1"/>
</dbReference>
<dbReference type="Proteomes" id="UP000587527">
    <property type="component" value="Unassembled WGS sequence"/>
</dbReference>
<comment type="similarity">
    <text evidence="7">Belongs to the binding-protein-dependent transport system permease family.</text>
</comment>
<evidence type="ECO:0000256" key="8">
    <source>
        <dbReference type="SAM" id="MobiDB-lite"/>
    </source>
</evidence>
<evidence type="ECO:0000256" key="6">
    <source>
        <dbReference type="ARBA" id="ARBA00023136"/>
    </source>
</evidence>
<feature type="transmembrane region" description="Helical" evidence="7">
    <location>
        <begin position="40"/>
        <end position="61"/>
    </location>
</feature>
<dbReference type="AlphaFoldDB" id="A0A841C0K8"/>
<keyword evidence="3" id="KW-1003">Cell membrane</keyword>
<dbReference type="CDD" id="cd06261">
    <property type="entry name" value="TM_PBP2"/>
    <property type="match status" value="1"/>
</dbReference>
<feature type="transmembrane region" description="Helical" evidence="7">
    <location>
        <begin position="237"/>
        <end position="257"/>
    </location>
</feature>
<keyword evidence="11" id="KW-1185">Reference proteome</keyword>
<feature type="transmembrane region" description="Helical" evidence="7">
    <location>
        <begin position="135"/>
        <end position="156"/>
    </location>
</feature>
<evidence type="ECO:0000256" key="2">
    <source>
        <dbReference type="ARBA" id="ARBA00022448"/>
    </source>
</evidence>
<feature type="domain" description="ABC transmembrane type-1" evidence="9">
    <location>
        <begin position="98"/>
        <end position="317"/>
    </location>
</feature>
<dbReference type="Gene3D" id="1.10.3720.10">
    <property type="entry name" value="MetI-like"/>
    <property type="match status" value="1"/>
</dbReference>
<evidence type="ECO:0000313" key="10">
    <source>
        <dbReference type="EMBL" id="MBB5872490.1"/>
    </source>
</evidence>
<reference evidence="10 11" key="1">
    <citation type="submission" date="2020-08" db="EMBL/GenBank/DDBJ databases">
        <title>Sequencing the genomes of 1000 actinobacteria strains.</title>
        <authorList>
            <person name="Klenk H.-P."/>
        </authorList>
    </citation>
    <scope>NUCLEOTIDE SEQUENCE [LARGE SCALE GENOMIC DNA]</scope>
    <source>
        <strain evidence="10 11">DSM 45362</strain>
    </source>
</reference>
<comment type="subcellular location">
    <subcellularLocation>
        <location evidence="1 7">Cell membrane</location>
        <topology evidence="1 7">Multi-pass membrane protein</topology>
    </subcellularLocation>
</comment>
<dbReference type="SUPFAM" id="SSF160964">
    <property type="entry name" value="MalF N-terminal region-like"/>
    <property type="match status" value="1"/>
</dbReference>
<dbReference type="PANTHER" id="PTHR30193">
    <property type="entry name" value="ABC TRANSPORTER PERMEASE PROTEIN"/>
    <property type="match status" value="1"/>
</dbReference>
<keyword evidence="4 7" id="KW-0812">Transmembrane</keyword>
<feature type="transmembrane region" description="Helical" evidence="7">
    <location>
        <begin position="296"/>
        <end position="321"/>
    </location>
</feature>